<sequence>MNTDVEFHIRQNYPWNKLPANVKQSLGNSQREYEKHVLLYSIRNQLRFRNNLVRHVRKDERKYYEELLKYSREHLMLYPYHLSDIMVKGLRVTPFSYYIGIMEDIMNSEKSYDSLPNFTAADCLRLLGIGRNQYIDLMNQCRSSKKFFRRKSARDLLPAKPVEISVEPWWVAQTGYITEDDIRICSPAEKKAIDKMIDSGPQLAGSMEYNVVLMPPLEGFVMNRVQGDYFETLLYKIFVSIDEQTNVAENLKSHAVTMFEVGKLSDETLDSFLAELEKVESTAEGEAQRYFDHALTLKNTILFLRYNKELTQDQGPDIPNIGFPLDMLRCESLLGLDQATCSRVLNKNYKLLVSMAPLSNEIRPISSCTPQHIGPAIPEVSSIWFKLYLYHVTGQGPPSLLLSKGSRLRKLPDIFQVYDRLLITSWGHDPGVVPTSNVLTMLNDALTHSAVLIQGHGMHGHGETVHIPFPFDEEDLKTEFSYSNMCTHKALQKLKEQVDLEHQCGYITMLNSNNRHRRRASDSTECRGDTHLGGGLDTNGSTESFELVTEENNGDGKAKTDSLSSEDEWVPLELCFGMPLFSSELNRKVCRKIASHKLCSSESLQELLHSSRKLSLKVLSFVQSFQDGILPADLDSGVSNPLSQPPAESGVPLPALNLLFKDGQLKEWSGRAPPPLDISALQKDQPT</sequence>
<evidence type="ECO:0000313" key="2">
    <source>
        <dbReference type="Proteomes" id="UP000793456"/>
    </source>
</evidence>
<name>A0ACD3REN2_LARCR</name>
<reference evidence="1" key="1">
    <citation type="submission" date="2018-11" db="EMBL/GenBank/DDBJ databases">
        <title>The sequence and de novo assembly of Larimichthys crocea genome using PacBio and Hi-C technologies.</title>
        <authorList>
            <person name="Xu P."/>
            <person name="Chen B."/>
            <person name="Zhou Z."/>
            <person name="Ke Q."/>
            <person name="Wu Y."/>
            <person name="Bai H."/>
            <person name="Pu F."/>
        </authorList>
    </citation>
    <scope>NUCLEOTIDE SEQUENCE</scope>
    <source>
        <tissue evidence="1">Muscle</tissue>
    </source>
</reference>
<organism evidence="1 2">
    <name type="scientific">Larimichthys crocea</name>
    <name type="common">Large yellow croaker</name>
    <name type="synonym">Pseudosciaena crocea</name>
    <dbReference type="NCBI Taxonomy" id="215358"/>
    <lineage>
        <taxon>Eukaryota</taxon>
        <taxon>Metazoa</taxon>
        <taxon>Chordata</taxon>
        <taxon>Craniata</taxon>
        <taxon>Vertebrata</taxon>
        <taxon>Euteleostomi</taxon>
        <taxon>Actinopterygii</taxon>
        <taxon>Neopterygii</taxon>
        <taxon>Teleostei</taxon>
        <taxon>Neoteleostei</taxon>
        <taxon>Acanthomorphata</taxon>
        <taxon>Eupercaria</taxon>
        <taxon>Sciaenidae</taxon>
        <taxon>Larimichthys</taxon>
    </lineage>
</organism>
<gene>
    <name evidence="1" type="ORF">E3U43_010378</name>
</gene>
<accession>A0ACD3REN2</accession>
<dbReference type="EMBL" id="CM011679">
    <property type="protein sequence ID" value="TMS18052.1"/>
    <property type="molecule type" value="Genomic_DNA"/>
</dbReference>
<dbReference type="Proteomes" id="UP000793456">
    <property type="component" value="Chromosome VI"/>
</dbReference>
<proteinExistence type="predicted"/>
<comment type="caution">
    <text evidence="1">The sequence shown here is derived from an EMBL/GenBank/DDBJ whole genome shotgun (WGS) entry which is preliminary data.</text>
</comment>
<evidence type="ECO:0000313" key="1">
    <source>
        <dbReference type="EMBL" id="TMS18052.1"/>
    </source>
</evidence>
<keyword evidence="2" id="KW-1185">Reference proteome</keyword>
<protein>
    <submittedName>
        <fullName evidence="1">Uncharacterized protein</fullName>
    </submittedName>
</protein>